<sequence>MPGAARTDGVTGIMSGWSIGAGCGLGLKLGAAGLLLGLHCASGFALERDIDLAYRLSAEAPGTAFERERLGIREECGRHRAEFHGGAPDEQQRAQTREVLAYQGLVEEALTMRARSIRLLDELREKIAHRQALSGRDLQRLNQGAAAMLEQRAALYRISLVHECWLDEPVPDDPQAARRQATGIAMSLSAALVLYDNYLAVISLYRSDPALRQHLNRADSAFALRGGELNRIAASFASPENRARVRRALVWLEEHAPAGALEEDTGDEAFRYLGQLIDQSPSRNIVRHARPLEFVGNMFGMFSTLGADSVVGLKKEGVHVSSLLFGNAVGLVESRRGKLDARPSVLAKVAVTAQAGDILLEKTPFRLTDAFIPGHWGHVAVWIGSESELRELGIWDHPVVRPLQARIRSGRGVVEALRSGVEMNTLAHFLNVDDLALLRQDELSSAQRAEIVLQALRQVGKGYDFNFDVESTDRIVCSELVYHSYLHLDWPTERRLGRVTISPDNVAVRAVGGGPLSVALLYRDGEEVESARGDAMARLVQAQVIRLAGR</sequence>
<gene>
    <name evidence="1" type="ORF">SAMN05421829_10784</name>
</gene>
<dbReference type="STRING" id="34027.SAMN05421829_10784"/>
<dbReference type="PROSITE" id="PS51257">
    <property type="entry name" value="PROKAR_LIPOPROTEIN"/>
    <property type="match status" value="1"/>
</dbReference>
<keyword evidence="2" id="KW-1185">Reference proteome</keyword>
<protein>
    <submittedName>
        <fullName evidence="1">Permuted papain-like amidase enzyme, YaeF/YiiX, C92 family</fullName>
    </submittedName>
</protein>
<name>A0A1N6W0Q5_9RHOO</name>
<dbReference type="AlphaFoldDB" id="A0A1N6W0Q5"/>
<evidence type="ECO:0000313" key="2">
    <source>
        <dbReference type="Proteomes" id="UP000186819"/>
    </source>
</evidence>
<dbReference type="SUPFAM" id="SSF54001">
    <property type="entry name" value="Cysteine proteinases"/>
    <property type="match status" value="1"/>
</dbReference>
<dbReference type="EMBL" id="FTMD01000007">
    <property type="protein sequence ID" value="SIQ83572.1"/>
    <property type="molecule type" value="Genomic_DNA"/>
</dbReference>
<dbReference type="InterPro" id="IPR038765">
    <property type="entry name" value="Papain-like_cys_pep_sf"/>
</dbReference>
<dbReference type="Proteomes" id="UP000186819">
    <property type="component" value="Unassembled WGS sequence"/>
</dbReference>
<dbReference type="Gene3D" id="3.90.1720.10">
    <property type="entry name" value="endopeptidase domain like (from Nostoc punctiforme)"/>
    <property type="match status" value="1"/>
</dbReference>
<proteinExistence type="predicted"/>
<evidence type="ECO:0000313" key="1">
    <source>
        <dbReference type="EMBL" id="SIQ83572.1"/>
    </source>
</evidence>
<dbReference type="OrthoDB" id="195541at2"/>
<accession>A0A1N6W0Q5</accession>
<organism evidence="1 2">
    <name type="scientific">Aromatoleum tolulyticum</name>
    <dbReference type="NCBI Taxonomy" id="34027"/>
    <lineage>
        <taxon>Bacteria</taxon>
        <taxon>Pseudomonadati</taxon>
        <taxon>Pseudomonadota</taxon>
        <taxon>Betaproteobacteria</taxon>
        <taxon>Rhodocyclales</taxon>
        <taxon>Rhodocyclaceae</taxon>
        <taxon>Aromatoleum</taxon>
    </lineage>
</organism>
<dbReference type="InterPro" id="IPR024453">
    <property type="entry name" value="Peptidase_C92"/>
</dbReference>
<dbReference type="Pfam" id="PF05708">
    <property type="entry name" value="Peptidase_C92"/>
    <property type="match status" value="1"/>
</dbReference>
<reference evidence="2" key="1">
    <citation type="submission" date="2017-01" db="EMBL/GenBank/DDBJ databases">
        <authorList>
            <person name="Varghese N."/>
            <person name="Submissions S."/>
        </authorList>
    </citation>
    <scope>NUCLEOTIDE SEQUENCE [LARGE SCALE GENOMIC DNA]</scope>
    <source>
        <strain evidence="2">ATCC 51758</strain>
    </source>
</reference>